<evidence type="ECO:0000256" key="3">
    <source>
        <dbReference type="ARBA" id="ARBA00023152"/>
    </source>
</evidence>
<dbReference type="PANTHER" id="PTHR11931">
    <property type="entry name" value="PHOSPHOGLYCERATE MUTASE"/>
    <property type="match status" value="1"/>
</dbReference>
<dbReference type="EMBL" id="CP116967">
    <property type="protein sequence ID" value="WNM58243.1"/>
    <property type="molecule type" value="Genomic_DNA"/>
</dbReference>
<feature type="binding site" evidence="5 7">
    <location>
        <begin position="140"/>
        <end position="143"/>
    </location>
    <ligand>
        <name>substrate</name>
    </ligand>
</feature>
<dbReference type="InterPro" id="IPR013078">
    <property type="entry name" value="His_Pase_superF_clade-1"/>
</dbReference>
<dbReference type="InterPro" id="IPR001345">
    <property type="entry name" value="PG/BPGM_mutase_AS"/>
</dbReference>
<evidence type="ECO:0000256" key="8">
    <source>
        <dbReference type="PIRSR" id="PIRSR613078-3"/>
    </source>
</evidence>
<evidence type="ECO:0000256" key="7">
    <source>
        <dbReference type="PIRSR" id="PIRSR613078-2"/>
    </source>
</evidence>
<protein>
    <recommendedName>
        <fullName evidence="5 9">2,3-bisphosphoglycerate-dependent phosphoglycerate mutase</fullName>
        <shortName evidence="5">BPG-dependent PGAM</shortName>
        <shortName evidence="5">PGAM</shortName>
        <shortName evidence="5">Phosphoglyceromutase</shortName>
        <shortName evidence="5">dPGM</shortName>
        <ecNumber evidence="5 9">5.4.2.11</ecNumber>
    </recommendedName>
</protein>
<organism evidence="10 11">
    <name type="scientific">Candidatus Nitrospira allomarina</name>
    <dbReference type="NCBI Taxonomy" id="3020900"/>
    <lineage>
        <taxon>Bacteria</taxon>
        <taxon>Pseudomonadati</taxon>
        <taxon>Nitrospirota</taxon>
        <taxon>Nitrospiria</taxon>
        <taxon>Nitrospirales</taxon>
        <taxon>Nitrospiraceae</taxon>
        <taxon>Nitrospira</taxon>
    </lineage>
</organism>
<comment type="caution">
    <text evidence="5">Lacks conserved residue(s) required for the propagation of feature annotation.</text>
</comment>
<dbReference type="GO" id="GO:0004619">
    <property type="term" value="F:phosphoglycerate mutase activity"/>
    <property type="evidence" value="ECO:0007669"/>
    <property type="project" value="UniProtKB-UniRule"/>
</dbReference>
<feature type="site" description="Transition state stabilizer" evidence="5 8">
    <location>
        <position position="235"/>
    </location>
</feature>
<gene>
    <name evidence="5" type="primary">gpmA</name>
    <name evidence="10" type="ORF">PP769_00355</name>
</gene>
<evidence type="ECO:0000313" key="10">
    <source>
        <dbReference type="EMBL" id="WNM58243.1"/>
    </source>
</evidence>
<comment type="similarity">
    <text evidence="1 5">Belongs to the phosphoglycerate mutase family. BPG-dependent PGAM subfamily.</text>
</comment>
<keyword evidence="2 5" id="KW-0312">Gluconeogenesis</keyword>
<dbReference type="NCBIfam" id="TIGR01258">
    <property type="entry name" value="pgm_1"/>
    <property type="match status" value="1"/>
</dbReference>
<keyword evidence="11" id="KW-1185">Reference proteome</keyword>
<comment type="pathway">
    <text evidence="5 9">Carbohydrate degradation; glycolysis; pyruvate from D-glyceraldehyde 3-phosphate: step 3/5.</text>
</comment>
<feature type="active site" description="Tele-phosphohistidine intermediate" evidence="5 6">
    <location>
        <position position="62"/>
    </location>
</feature>
<feature type="binding site" evidence="5 7">
    <location>
        <position position="113"/>
    </location>
    <ligand>
        <name>substrate</name>
    </ligand>
</feature>
<dbReference type="GO" id="GO:0006096">
    <property type="term" value="P:glycolytic process"/>
    <property type="evidence" value="ECO:0007669"/>
    <property type="project" value="UniProtKB-UniRule"/>
</dbReference>
<dbReference type="KEGG" id="nall:PP769_00355"/>
<dbReference type="GO" id="GO:0006094">
    <property type="term" value="P:gluconeogenesis"/>
    <property type="evidence" value="ECO:0007669"/>
    <property type="project" value="UniProtKB-UniRule"/>
</dbReference>
<dbReference type="HAMAP" id="MF_01039">
    <property type="entry name" value="PGAM_GpmA"/>
    <property type="match status" value="1"/>
</dbReference>
<reference evidence="10 11" key="1">
    <citation type="submission" date="2023-01" db="EMBL/GenBank/DDBJ databases">
        <title>Cultivation and genomic characterization of new, ubiquitous marine nitrite-oxidizing bacteria from the Nitrospirales.</title>
        <authorList>
            <person name="Mueller A.J."/>
            <person name="Daebeler A."/>
            <person name="Herbold C.W."/>
            <person name="Kirkegaard R.H."/>
            <person name="Daims H."/>
        </authorList>
    </citation>
    <scope>NUCLEOTIDE SEQUENCE [LARGE SCALE GENOMIC DNA]</scope>
    <source>
        <strain evidence="10 11">VA</strain>
    </source>
</reference>
<feature type="binding site" evidence="5 7">
    <location>
        <begin position="61"/>
        <end position="68"/>
    </location>
    <ligand>
        <name>substrate</name>
    </ligand>
</feature>
<keyword evidence="4 5" id="KW-0413">Isomerase</keyword>
<proteinExistence type="inferred from homology"/>
<dbReference type="Proteomes" id="UP001302719">
    <property type="component" value="Chromosome"/>
</dbReference>
<dbReference type="CDD" id="cd07067">
    <property type="entry name" value="HP_PGM_like"/>
    <property type="match status" value="1"/>
</dbReference>
<evidence type="ECO:0000256" key="1">
    <source>
        <dbReference type="ARBA" id="ARBA00006717"/>
    </source>
</evidence>
<feature type="active site" description="Proton donor/acceptor" evidence="5 6">
    <location>
        <position position="140"/>
    </location>
</feature>
<dbReference type="SUPFAM" id="SSF53254">
    <property type="entry name" value="Phosphoglycerate mutase-like"/>
    <property type="match status" value="1"/>
</dbReference>
<dbReference type="RefSeq" id="WP_312643805.1">
    <property type="nucleotide sequence ID" value="NZ_CP116967.1"/>
</dbReference>
<evidence type="ECO:0000256" key="2">
    <source>
        <dbReference type="ARBA" id="ARBA00022432"/>
    </source>
</evidence>
<dbReference type="EC" id="5.4.2.11" evidence="5 9"/>
<evidence type="ECO:0000313" key="11">
    <source>
        <dbReference type="Proteomes" id="UP001302719"/>
    </source>
</evidence>
<dbReference type="AlphaFoldDB" id="A0AA96JSG7"/>
<keyword evidence="3 5" id="KW-0324">Glycolysis</keyword>
<dbReference type="PROSITE" id="PS00175">
    <property type="entry name" value="PG_MUTASE"/>
    <property type="match status" value="1"/>
</dbReference>
<dbReference type="Gene3D" id="3.40.50.1240">
    <property type="entry name" value="Phosphoglycerate mutase-like"/>
    <property type="match status" value="1"/>
</dbReference>
<comment type="function">
    <text evidence="5 9">Catalyzes the interconversion of 2-phosphoglycerate and 3-phosphoglycerate.</text>
</comment>
<feature type="binding site" evidence="5 7">
    <location>
        <begin position="74"/>
        <end position="75"/>
    </location>
    <ligand>
        <name>substrate</name>
    </ligand>
</feature>
<evidence type="ECO:0000256" key="6">
    <source>
        <dbReference type="PIRSR" id="PIRSR613078-1"/>
    </source>
</evidence>
<evidence type="ECO:0000256" key="4">
    <source>
        <dbReference type="ARBA" id="ARBA00023235"/>
    </source>
</evidence>
<dbReference type="InterPro" id="IPR029033">
    <property type="entry name" value="His_PPase_superfam"/>
</dbReference>
<name>A0AA96JSG7_9BACT</name>
<evidence type="ECO:0000256" key="9">
    <source>
        <dbReference type="RuleBase" id="RU004512"/>
    </source>
</evidence>
<evidence type="ECO:0000256" key="5">
    <source>
        <dbReference type="HAMAP-Rule" id="MF_01039"/>
    </source>
</evidence>
<dbReference type="Pfam" id="PF00300">
    <property type="entry name" value="His_Phos_1"/>
    <property type="match status" value="2"/>
</dbReference>
<dbReference type="SMART" id="SM00855">
    <property type="entry name" value="PGAM"/>
    <property type="match status" value="1"/>
</dbReference>
<comment type="catalytic activity">
    <reaction evidence="5 9">
        <text>(2R)-2-phosphoglycerate = (2R)-3-phosphoglycerate</text>
        <dbReference type="Rhea" id="RHEA:15901"/>
        <dbReference type="ChEBI" id="CHEBI:58272"/>
        <dbReference type="ChEBI" id="CHEBI:58289"/>
        <dbReference type="EC" id="5.4.2.11"/>
    </reaction>
</comment>
<accession>A0AA96JSG7</accession>
<dbReference type="InterPro" id="IPR005952">
    <property type="entry name" value="Phosphogly_mut1"/>
</dbReference>
<sequence>MPYFSKSLFILEETYVILGIASEGCIFNAFRFYSCKAITCQSKHQGTNFPYNEMGTLVLLRHGESLWNREKRFTGWTDIGLSQKGVNEAQRAAQILKRKRMMFDLCFSSVLSRAHETATIVLKNMDLTSVPVRKSWRLNERHYGALQGMTWWEASTQFGAKQVLIWQRHFSAVPPSLSPQDSRFPGLDPLYADLNPQDLPLTESLQDTQRRLIPCWEENMAPLLKEGKRILLVAHNNSIRSLLQFLLHLDEASIKQITIRTGEPLVCKFDANGNLISYSYMRWKPKLKDCTQRLLKYCLP</sequence>